<dbReference type="Proteomes" id="UP000050482">
    <property type="component" value="Unassembled WGS sequence"/>
</dbReference>
<dbReference type="Gene3D" id="1.25.40.10">
    <property type="entry name" value="Tetratricopeptide repeat domain"/>
    <property type="match status" value="1"/>
</dbReference>
<evidence type="ECO:0000313" key="2">
    <source>
        <dbReference type="Proteomes" id="UP000050482"/>
    </source>
</evidence>
<dbReference type="PATRIC" id="fig|471514.4.peg.525"/>
<dbReference type="AlphaFoldDB" id="A0A0P9EXX5"/>
<accession>A0A0P9EXX5</accession>
<organism evidence="1 2">
    <name type="scientific">Alicyclobacillus ferrooxydans</name>
    <dbReference type="NCBI Taxonomy" id="471514"/>
    <lineage>
        <taxon>Bacteria</taxon>
        <taxon>Bacillati</taxon>
        <taxon>Bacillota</taxon>
        <taxon>Bacilli</taxon>
        <taxon>Bacillales</taxon>
        <taxon>Alicyclobacillaceae</taxon>
        <taxon>Alicyclobacillus</taxon>
    </lineage>
</organism>
<dbReference type="SUPFAM" id="SSF48452">
    <property type="entry name" value="TPR-like"/>
    <property type="match status" value="1"/>
</dbReference>
<reference evidence="1 2" key="1">
    <citation type="submission" date="2015-09" db="EMBL/GenBank/DDBJ databases">
        <title>Draft genome sequence of Alicyclobacillus ferrooxydans DSM 22381.</title>
        <authorList>
            <person name="Hemp J."/>
        </authorList>
    </citation>
    <scope>NUCLEOTIDE SEQUENCE [LARGE SCALE GENOMIC DNA]</scope>
    <source>
        <strain evidence="1 2">TC-34</strain>
    </source>
</reference>
<protein>
    <recommendedName>
        <fullName evidence="3">Tetratricopeptide repeat protein</fullName>
    </recommendedName>
</protein>
<comment type="caution">
    <text evidence="1">The sequence shown here is derived from an EMBL/GenBank/DDBJ whole genome shotgun (WGS) entry which is preliminary data.</text>
</comment>
<dbReference type="InterPro" id="IPR011990">
    <property type="entry name" value="TPR-like_helical_dom_sf"/>
</dbReference>
<gene>
    <name evidence="1" type="ORF">AN477_09730</name>
</gene>
<dbReference type="STRING" id="471514.AN477_09730"/>
<keyword evidence="2" id="KW-1185">Reference proteome</keyword>
<dbReference type="RefSeq" id="WP_054968961.1">
    <property type="nucleotide sequence ID" value="NZ_LJCO01000042.1"/>
</dbReference>
<evidence type="ECO:0008006" key="3">
    <source>
        <dbReference type="Google" id="ProtNLM"/>
    </source>
</evidence>
<dbReference type="EMBL" id="LJCO01000042">
    <property type="protein sequence ID" value="KPV43985.1"/>
    <property type="molecule type" value="Genomic_DNA"/>
</dbReference>
<proteinExistence type="predicted"/>
<sequence length="329" mass="37144">MGWVDKVKLASKEALKVAREVSEEVVSGIESEYGHEDWYKQTKGIFNTSSSIAQEQLNYFSNSDFGKQLGQTARTITGGLAKLPVFSLTTDVIKARNGVDMLYKHLLESPEDPIRHIWLAEAMRRVQRDRKLYTRMRTVMDPSYVVVRKGVQTLVSLGQEPIDPAELKLLKNSYLLCLRGLKRNPENALLYDALCRLYISMSNPAKAVECAKIALLIDPSYAQAAISLARAYLALPQTEYAEKAAWLAIQKGHSYGYEILAEITESLDDIGWTKKLQDTEQFRKKVSQQDREAYLGPAVNSFNALEMVGREQWEKAINIKNKLGVSVYV</sequence>
<evidence type="ECO:0000313" key="1">
    <source>
        <dbReference type="EMBL" id="KPV43985.1"/>
    </source>
</evidence>
<name>A0A0P9EXX5_9BACL</name>